<protein>
    <submittedName>
        <fullName evidence="1">Uncharacterized protein</fullName>
    </submittedName>
</protein>
<keyword evidence="2" id="KW-1185">Reference proteome</keyword>
<evidence type="ECO:0000313" key="1">
    <source>
        <dbReference type="EMBL" id="TRY14733.1"/>
    </source>
</evidence>
<organism evidence="1 2">
    <name type="scientific">Shewanella hanedai</name>
    <name type="common">Alteromonas hanedai</name>
    <dbReference type="NCBI Taxonomy" id="25"/>
    <lineage>
        <taxon>Bacteria</taxon>
        <taxon>Pseudomonadati</taxon>
        <taxon>Pseudomonadota</taxon>
        <taxon>Gammaproteobacteria</taxon>
        <taxon>Alteromonadales</taxon>
        <taxon>Shewanellaceae</taxon>
        <taxon>Shewanella</taxon>
    </lineage>
</organism>
<dbReference type="AlphaFoldDB" id="A0A553JQL0"/>
<evidence type="ECO:0000313" key="2">
    <source>
        <dbReference type="Proteomes" id="UP000318126"/>
    </source>
</evidence>
<reference evidence="2" key="1">
    <citation type="submission" date="2019-07" db="EMBL/GenBank/DDBJ databases">
        <title>Shewanella sp. YLB-08 draft genomic sequence.</title>
        <authorList>
            <person name="Yu L."/>
        </authorList>
    </citation>
    <scope>NUCLEOTIDE SEQUENCE [LARGE SCALE GENOMIC DNA]</scope>
    <source>
        <strain evidence="2">JCM 20706</strain>
    </source>
</reference>
<accession>A0A553JQL0</accession>
<dbReference type="EMBL" id="VKGK01000008">
    <property type="protein sequence ID" value="TRY14733.1"/>
    <property type="molecule type" value="Genomic_DNA"/>
</dbReference>
<comment type="caution">
    <text evidence="1">The sequence shown here is derived from an EMBL/GenBank/DDBJ whole genome shotgun (WGS) entry which is preliminary data.</text>
</comment>
<dbReference type="OrthoDB" id="9922699at2"/>
<sequence>MNTTTNKNKVNTVNQTSVESDNVQNNRITLIEDALLESVSGGNAAGDGICIGHQFCELPPHNDRG</sequence>
<name>A0A553JQL0_SHEHA</name>
<proteinExistence type="predicted"/>
<dbReference type="Proteomes" id="UP000318126">
    <property type="component" value="Unassembled WGS sequence"/>
</dbReference>
<gene>
    <name evidence="1" type="ORF">FN961_08525</name>
</gene>
<dbReference type="RefSeq" id="WP_143564132.1">
    <property type="nucleotide sequence ID" value="NZ_BMPL01000006.1"/>
</dbReference>